<organism evidence="2 3">
    <name type="scientific">Massariosphaeria phaeospora</name>
    <dbReference type="NCBI Taxonomy" id="100035"/>
    <lineage>
        <taxon>Eukaryota</taxon>
        <taxon>Fungi</taxon>
        <taxon>Dikarya</taxon>
        <taxon>Ascomycota</taxon>
        <taxon>Pezizomycotina</taxon>
        <taxon>Dothideomycetes</taxon>
        <taxon>Pleosporomycetidae</taxon>
        <taxon>Pleosporales</taxon>
        <taxon>Pleosporales incertae sedis</taxon>
        <taxon>Massariosphaeria</taxon>
    </lineage>
</organism>
<dbReference type="InterPro" id="IPR052895">
    <property type="entry name" value="HetReg/Transcr_Mod"/>
</dbReference>
<dbReference type="PANTHER" id="PTHR24148">
    <property type="entry name" value="ANKYRIN REPEAT DOMAIN-CONTAINING PROTEIN 39 HOMOLOG-RELATED"/>
    <property type="match status" value="1"/>
</dbReference>
<dbReference type="InterPro" id="IPR010730">
    <property type="entry name" value="HET"/>
</dbReference>
<name>A0A7C8M791_9PLEO</name>
<dbReference type="PANTHER" id="PTHR24148:SF73">
    <property type="entry name" value="HET DOMAIN PROTEIN (AFU_ORTHOLOGUE AFUA_8G01020)"/>
    <property type="match status" value="1"/>
</dbReference>
<dbReference type="Pfam" id="PF06985">
    <property type="entry name" value="HET"/>
    <property type="match status" value="1"/>
</dbReference>
<dbReference type="OrthoDB" id="4850726at2759"/>
<evidence type="ECO:0000259" key="1">
    <source>
        <dbReference type="Pfam" id="PF06985"/>
    </source>
</evidence>
<comment type="caution">
    <text evidence="2">The sequence shown here is derived from an EMBL/GenBank/DDBJ whole genome shotgun (WGS) entry which is preliminary data.</text>
</comment>
<feature type="domain" description="Heterokaryon incompatibility" evidence="1">
    <location>
        <begin position="41"/>
        <end position="173"/>
    </location>
</feature>
<dbReference type="EMBL" id="JAADJZ010000015">
    <property type="protein sequence ID" value="KAF2869721.1"/>
    <property type="molecule type" value="Genomic_DNA"/>
</dbReference>
<evidence type="ECO:0000313" key="3">
    <source>
        <dbReference type="Proteomes" id="UP000481861"/>
    </source>
</evidence>
<proteinExistence type="predicted"/>
<protein>
    <submittedName>
        <fullName evidence="2">HET-domain-containing protein</fullName>
    </submittedName>
</protein>
<evidence type="ECO:0000313" key="2">
    <source>
        <dbReference type="EMBL" id="KAF2869721.1"/>
    </source>
</evidence>
<reference evidence="2 3" key="1">
    <citation type="submission" date="2020-01" db="EMBL/GenBank/DDBJ databases">
        <authorList>
            <consortium name="DOE Joint Genome Institute"/>
            <person name="Haridas S."/>
            <person name="Albert R."/>
            <person name="Binder M."/>
            <person name="Bloem J."/>
            <person name="Labutti K."/>
            <person name="Salamov A."/>
            <person name="Andreopoulos B."/>
            <person name="Baker S.E."/>
            <person name="Barry K."/>
            <person name="Bills G."/>
            <person name="Bluhm B.H."/>
            <person name="Cannon C."/>
            <person name="Castanera R."/>
            <person name="Culley D.E."/>
            <person name="Daum C."/>
            <person name="Ezra D."/>
            <person name="Gonzalez J.B."/>
            <person name="Henrissat B."/>
            <person name="Kuo A."/>
            <person name="Liang C."/>
            <person name="Lipzen A."/>
            <person name="Lutzoni F."/>
            <person name="Magnuson J."/>
            <person name="Mondo S."/>
            <person name="Nolan M."/>
            <person name="Ohm R."/>
            <person name="Pangilinan J."/>
            <person name="Park H.-J.H."/>
            <person name="Ramirez L."/>
            <person name="Alfaro M."/>
            <person name="Sun H."/>
            <person name="Tritt A."/>
            <person name="Yoshinaga Y."/>
            <person name="Zwiers L.-H.L."/>
            <person name="Turgeon B.G."/>
            <person name="Goodwin S.B."/>
            <person name="Spatafora J.W."/>
            <person name="Crous P.W."/>
            <person name="Grigoriev I.V."/>
        </authorList>
    </citation>
    <scope>NUCLEOTIDE SEQUENCE [LARGE SCALE GENOMIC DNA]</scope>
    <source>
        <strain evidence="2 3">CBS 611.86</strain>
    </source>
</reference>
<accession>A0A7C8M791</accession>
<sequence>MYPFKPLNDSDIRTVIILPAVDTEAEIRCELYHREFDPGTYSALSYVWGNPNPRKTIYIEDTAVEVTPNLFAALRSLRHTSSKVCLWVDALCINQDDVLEKRSQVKRMTEIYAEAMTVFMWLGEEEGDSDLAMALLHRLEKELRGNFIRTNEKATLMTLLGRPYWFRVWIIQEIVTAHHAI</sequence>
<feature type="non-terminal residue" evidence="2">
    <location>
        <position position="181"/>
    </location>
</feature>
<keyword evidence="3" id="KW-1185">Reference proteome</keyword>
<dbReference type="AlphaFoldDB" id="A0A7C8M791"/>
<dbReference type="Proteomes" id="UP000481861">
    <property type="component" value="Unassembled WGS sequence"/>
</dbReference>
<gene>
    <name evidence="2" type="ORF">BDV95DRAFT_497761</name>
</gene>